<comment type="caution">
    <text evidence="2">The sequence shown here is derived from an EMBL/GenBank/DDBJ whole genome shotgun (WGS) entry which is preliminary data.</text>
</comment>
<keyword evidence="3" id="KW-1185">Reference proteome</keyword>
<sequence>MNNLMRADLFKLSKLWSIKILIGILFISAILMTMISYSVAQGDAGQELGGLGALFSDLQMMSLIGSIIAGIFIVGDFKNKTIHDAISTGSSRGTLIAGKTMVYFILVALMILPYALITSMAIFTTDHSYAVLVPSAFLNLLATSTGIEVTALEVLKMIAIFLTVIIVYAGQLSIAVWIAFVLRKTVLVILIGYGVSILSGQLRSLGDSVPMVEKILAFTPYGFDLTLLTLDAEVGVFFKGITISLVFIAIILTLTYVGFKKSEIN</sequence>
<dbReference type="Proteomes" id="UP001235840">
    <property type="component" value="Unassembled WGS sequence"/>
</dbReference>
<feature type="transmembrane region" description="Helical" evidence="1">
    <location>
        <begin position="236"/>
        <end position="259"/>
    </location>
</feature>
<keyword evidence="1" id="KW-0812">Transmembrane</keyword>
<evidence type="ECO:0000313" key="2">
    <source>
        <dbReference type="EMBL" id="MDQ0166723.1"/>
    </source>
</evidence>
<dbReference type="RefSeq" id="WP_307395152.1">
    <property type="nucleotide sequence ID" value="NZ_BAAADK010000047.1"/>
</dbReference>
<gene>
    <name evidence="2" type="ORF">J2S11_002639</name>
</gene>
<keyword evidence="1" id="KW-1133">Transmembrane helix</keyword>
<feature type="transmembrane region" description="Helical" evidence="1">
    <location>
        <begin position="100"/>
        <end position="123"/>
    </location>
</feature>
<name>A0ABT9W0D8_9BACI</name>
<keyword evidence="1" id="KW-0472">Membrane</keyword>
<feature type="transmembrane region" description="Helical" evidence="1">
    <location>
        <begin position="159"/>
        <end position="180"/>
    </location>
</feature>
<organism evidence="2 3">
    <name type="scientific">Caldalkalibacillus horti</name>
    <dbReference type="NCBI Taxonomy" id="77523"/>
    <lineage>
        <taxon>Bacteria</taxon>
        <taxon>Bacillati</taxon>
        <taxon>Bacillota</taxon>
        <taxon>Bacilli</taxon>
        <taxon>Bacillales</taxon>
        <taxon>Bacillaceae</taxon>
        <taxon>Caldalkalibacillus</taxon>
    </lineage>
</organism>
<evidence type="ECO:0000256" key="1">
    <source>
        <dbReference type="SAM" id="Phobius"/>
    </source>
</evidence>
<dbReference type="EMBL" id="JAUSTY010000010">
    <property type="protein sequence ID" value="MDQ0166723.1"/>
    <property type="molecule type" value="Genomic_DNA"/>
</dbReference>
<accession>A0ABT9W0D8</accession>
<proteinExistence type="predicted"/>
<feature type="transmembrane region" description="Helical" evidence="1">
    <location>
        <begin position="20"/>
        <end position="40"/>
    </location>
</feature>
<evidence type="ECO:0000313" key="3">
    <source>
        <dbReference type="Proteomes" id="UP001235840"/>
    </source>
</evidence>
<feature type="transmembrane region" description="Helical" evidence="1">
    <location>
        <begin position="60"/>
        <end position="79"/>
    </location>
</feature>
<protein>
    <submittedName>
        <fullName evidence="2">ABC-2 type transport system permease protein</fullName>
    </submittedName>
</protein>
<feature type="transmembrane region" description="Helical" evidence="1">
    <location>
        <begin position="186"/>
        <end position="205"/>
    </location>
</feature>
<reference evidence="2 3" key="1">
    <citation type="submission" date="2023-07" db="EMBL/GenBank/DDBJ databases">
        <title>Genomic Encyclopedia of Type Strains, Phase IV (KMG-IV): sequencing the most valuable type-strain genomes for metagenomic binning, comparative biology and taxonomic classification.</title>
        <authorList>
            <person name="Goeker M."/>
        </authorList>
    </citation>
    <scope>NUCLEOTIDE SEQUENCE [LARGE SCALE GENOMIC DNA]</scope>
    <source>
        <strain evidence="2 3">DSM 12751</strain>
    </source>
</reference>